<dbReference type="Proteomes" id="UP000035760">
    <property type="component" value="Unassembled WGS sequence"/>
</dbReference>
<reference evidence="1" key="1">
    <citation type="submission" date="2013-07" db="EMBL/GenBank/DDBJ databases">
        <authorList>
            <person name="McIlroy S."/>
        </authorList>
    </citation>
    <scope>NUCLEOTIDE SEQUENCE [LARGE SCALE GENOMIC DNA]</scope>
    <source>
        <strain evidence="1">Run_A_D11</strain>
    </source>
</reference>
<comment type="caution">
    <text evidence="1">The sequence shown here is derived from an EMBL/GenBank/DDBJ whole genome shotgun (WGS) entry which is preliminary data.</text>
</comment>
<keyword evidence="2" id="KW-1185">Reference proteome</keyword>
<evidence type="ECO:0000313" key="2">
    <source>
        <dbReference type="Proteomes" id="UP000035760"/>
    </source>
</evidence>
<dbReference type="SUPFAM" id="SSF69635">
    <property type="entry name" value="Type III secretory system chaperone-like"/>
    <property type="match status" value="1"/>
</dbReference>
<dbReference type="STRING" id="1400863.BN873_490005"/>
<dbReference type="AlphaFoldDB" id="W6M641"/>
<dbReference type="CDD" id="cd16364">
    <property type="entry name" value="T3SC_I-like"/>
    <property type="match status" value="1"/>
</dbReference>
<proteinExistence type="predicted"/>
<sequence length="154" mass="16833">MNIRDVLAELGHQMGLNVTLNDEGVCRLVFDERFAVDIEASPDNDTVHLYSVLCPVPPENKEPFYERLLAANLFGGDTGGAWFALDGVHGEVVLNRTLKMTDTDYQDFADLLEAFVAHLESWSDKLAGGELNESTDAPAVDRAASDAMSGFIRA</sequence>
<dbReference type="Pfam" id="PF05932">
    <property type="entry name" value="CesT"/>
    <property type="match status" value="1"/>
</dbReference>
<dbReference type="InterPro" id="IPR010261">
    <property type="entry name" value="Tir_chaperone"/>
</dbReference>
<evidence type="ECO:0000313" key="1">
    <source>
        <dbReference type="EMBL" id="CDI03396.1"/>
    </source>
</evidence>
<name>W6M641_9GAMM</name>
<dbReference type="RefSeq" id="WP_048674104.1">
    <property type="nucleotide sequence ID" value="NZ_CBTJ020000057.1"/>
</dbReference>
<reference evidence="1" key="2">
    <citation type="submission" date="2014-03" db="EMBL/GenBank/DDBJ databases">
        <title>Candidatus Competibacter-lineage genomes retrieved from metagenomes reveal functional metabolic diversity.</title>
        <authorList>
            <person name="McIlroy S.J."/>
            <person name="Albertsen M."/>
            <person name="Andresen E.K."/>
            <person name="Saunders A.M."/>
            <person name="Kristiansen R."/>
            <person name="Stokholm-Bjerregaard M."/>
            <person name="Nielsen K.L."/>
            <person name="Nielsen P.H."/>
        </authorList>
    </citation>
    <scope>NUCLEOTIDE SEQUENCE</scope>
    <source>
        <strain evidence="1">Run_A_D11</strain>
    </source>
</reference>
<gene>
    <name evidence="1" type="ORF">BN873_490005</name>
</gene>
<protein>
    <submittedName>
        <fullName evidence="1">Uncharacterized protein</fullName>
    </submittedName>
</protein>
<accession>W6M641</accession>
<organism evidence="1 2">
    <name type="scientific">Candidatus Competibacter denitrificans Run_A_D11</name>
    <dbReference type="NCBI Taxonomy" id="1400863"/>
    <lineage>
        <taxon>Bacteria</taxon>
        <taxon>Pseudomonadati</taxon>
        <taxon>Pseudomonadota</taxon>
        <taxon>Gammaproteobacteria</taxon>
        <taxon>Candidatus Competibacteraceae</taxon>
        <taxon>Candidatus Competibacter</taxon>
    </lineage>
</organism>
<dbReference type="EMBL" id="CBTJ020000057">
    <property type="protein sequence ID" value="CDI03396.1"/>
    <property type="molecule type" value="Genomic_DNA"/>
</dbReference>
<dbReference type="Gene3D" id="3.30.1460.10">
    <property type="match status" value="1"/>
</dbReference>
<dbReference type="GO" id="GO:0030254">
    <property type="term" value="P:protein secretion by the type III secretion system"/>
    <property type="evidence" value="ECO:0007669"/>
    <property type="project" value="InterPro"/>
</dbReference>
<dbReference type="OrthoDB" id="7061031at2"/>